<dbReference type="AlphaFoldDB" id="A0A1A7Z7S5"/>
<proteinExistence type="predicted"/>
<dbReference type="EMBL" id="HADY01000144">
    <property type="protein sequence ID" value="SBP38629.1"/>
    <property type="molecule type" value="Transcribed_RNA"/>
</dbReference>
<organism evidence="1">
    <name type="scientific">Nothobranchius furzeri</name>
    <name type="common">Turquoise killifish</name>
    <dbReference type="NCBI Taxonomy" id="105023"/>
    <lineage>
        <taxon>Eukaryota</taxon>
        <taxon>Metazoa</taxon>
        <taxon>Chordata</taxon>
        <taxon>Craniata</taxon>
        <taxon>Vertebrata</taxon>
        <taxon>Euteleostomi</taxon>
        <taxon>Actinopterygii</taxon>
        <taxon>Neopterygii</taxon>
        <taxon>Teleostei</taxon>
        <taxon>Neoteleostei</taxon>
        <taxon>Acanthomorphata</taxon>
        <taxon>Ovalentaria</taxon>
        <taxon>Atherinomorphae</taxon>
        <taxon>Cyprinodontiformes</taxon>
        <taxon>Nothobranchiidae</taxon>
        <taxon>Nothobranchius</taxon>
    </lineage>
</organism>
<protein>
    <submittedName>
        <fullName evidence="1">Transcription factor AP-2 delta (Activating enhancer binding protein 2 delta)</fullName>
    </submittedName>
</protein>
<accession>A0A1A7Z7S5</accession>
<sequence>QGGVIRRGKGPPLLFYSLSCCTGGRENSRLNTTASRQTDKQAEHSSSCLLSTCYTSNGPRALPCFTHAPIPTSTVSLSTDTLKSTKQLKNN</sequence>
<reference evidence="1" key="2">
    <citation type="submission" date="2016-06" db="EMBL/GenBank/DDBJ databases">
        <title>The genome of a short-lived fish provides insights into sex chromosome evolution and the genetic control of aging.</title>
        <authorList>
            <person name="Reichwald K."/>
            <person name="Felder M."/>
            <person name="Petzold A."/>
            <person name="Koch P."/>
            <person name="Groth M."/>
            <person name="Platzer M."/>
        </authorList>
    </citation>
    <scope>NUCLEOTIDE SEQUENCE</scope>
    <source>
        <tissue evidence="1">Brain</tissue>
    </source>
</reference>
<evidence type="ECO:0000313" key="1">
    <source>
        <dbReference type="EMBL" id="SBP38629.1"/>
    </source>
</evidence>
<feature type="non-terminal residue" evidence="1">
    <location>
        <position position="1"/>
    </location>
</feature>
<name>A0A1A7Z7S5_NOTFU</name>
<gene>
    <name evidence="1" type="primary">TFAP2D</name>
</gene>
<reference evidence="1" key="1">
    <citation type="submission" date="2016-05" db="EMBL/GenBank/DDBJ databases">
        <authorList>
            <person name="Lavstsen T."/>
            <person name="Jespersen J.S."/>
        </authorList>
    </citation>
    <scope>NUCLEOTIDE SEQUENCE</scope>
    <source>
        <tissue evidence="1">Brain</tissue>
    </source>
</reference>